<name>A0A8K0TE81_9PEZI</name>
<sequence length="201" mass="21943">MREVVERNYPAINGGARGKKKNEQQRKKGGGGAGRSNKTQAAGDQRVFRPPESTLRMQPGGDLISIGPDNSRRTCLSPLRDQELSAATGWMRFCERLGAGKGRLGSTRHARQRIPATCSRNFWRGRERNGSRASPEGVQPAALAGDSHQDQARPGITGVVVEIRRFLASAALERRFITRQGGEFVHPAIPVPLFLFFPSGA</sequence>
<dbReference type="AlphaFoldDB" id="A0A8K0TE81"/>
<evidence type="ECO:0000313" key="3">
    <source>
        <dbReference type="Proteomes" id="UP000813385"/>
    </source>
</evidence>
<feature type="region of interest" description="Disordered" evidence="1">
    <location>
        <begin position="124"/>
        <end position="150"/>
    </location>
</feature>
<dbReference type="Proteomes" id="UP000813385">
    <property type="component" value="Unassembled WGS sequence"/>
</dbReference>
<organism evidence="2 3">
    <name type="scientific">Plectosphaerella cucumerina</name>
    <dbReference type="NCBI Taxonomy" id="40658"/>
    <lineage>
        <taxon>Eukaryota</taxon>
        <taxon>Fungi</taxon>
        <taxon>Dikarya</taxon>
        <taxon>Ascomycota</taxon>
        <taxon>Pezizomycotina</taxon>
        <taxon>Sordariomycetes</taxon>
        <taxon>Hypocreomycetidae</taxon>
        <taxon>Glomerellales</taxon>
        <taxon>Plectosphaerellaceae</taxon>
        <taxon>Plectosphaerella</taxon>
    </lineage>
</organism>
<feature type="region of interest" description="Disordered" evidence="1">
    <location>
        <begin position="1"/>
        <end position="69"/>
    </location>
</feature>
<accession>A0A8K0TE81</accession>
<keyword evidence="3" id="KW-1185">Reference proteome</keyword>
<protein>
    <submittedName>
        <fullName evidence="2">Uncharacterized protein</fullName>
    </submittedName>
</protein>
<evidence type="ECO:0000313" key="2">
    <source>
        <dbReference type="EMBL" id="KAH7358967.1"/>
    </source>
</evidence>
<evidence type="ECO:0000256" key="1">
    <source>
        <dbReference type="SAM" id="MobiDB-lite"/>
    </source>
</evidence>
<comment type="caution">
    <text evidence="2">The sequence shown here is derived from an EMBL/GenBank/DDBJ whole genome shotgun (WGS) entry which is preliminary data.</text>
</comment>
<proteinExistence type="predicted"/>
<reference evidence="2" key="1">
    <citation type="journal article" date="2021" name="Nat. Commun.">
        <title>Genetic determinants of endophytism in the Arabidopsis root mycobiome.</title>
        <authorList>
            <person name="Mesny F."/>
            <person name="Miyauchi S."/>
            <person name="Thiergart T."/>
            <person name="Pickel B."/>
            <person name="Atanasova L."/>
            <person name="Karlsson M."/>
            <person name="Huettel B."/>
            <person name="Barry K.W."/>
            <person name="Haridas S."/>
            <person name="Chen C."/>
            <person name="Bauer D."/>
            <person name="Andreopoulos W."/>
            <person name="Pangilinan J."/>
            <person name="LaButti K."/>
            <person name="Riley R."/>
            <person name="Lipzen A."/>
            <person name="Clum A."/>
            <person name="Drula E."/>
            <person name="Henrissat B."/>
            <person name="Kohler A."/>
            <person name="Grigoriev I.V."/>
            <person name="Martin F.M."/>
            <person name="Hacquard S."/>
        </authorList>
    </citation>
    <scope>NUCLEOTIDE SEQUENCE</scope>
    <source>
        <strain evidence="2">MPI-CAGE-AT-0016</strain>
    </source>
</reference>
<gene>
    <name evidence="2" type="ORF">B0T11DRAFT_285488</name>
</gene>
<dbReference type="EMBL" id="JAGPXD010000004">
    <property type="protein sequence ID" value="KAH7358967.1"/>
    <property type="molecule type" value="Genomic_DNA"/>
</dbReference>